<keyword evidence="3" id="KW-1185">Reference proteome</keyword>
<proteinExistence type="predicted"/>
<protein>
    <submittedName>
        <fullName evidence="2">Uncharacterized protein</fullName>
    </submittedName>
</protein>
<keyword evidence="1" id="KW-0472">Membrane</keyword>
<reference evidence="2 3" key="1">
    <citation type="submission" date="2017-02" db="EMBL/GenBank/DDBJ databases">
        <title>Draft genome sequence of Moraxella porci CCUG 54912T type strain.</title>
        <authorList>
            <person name="Salva-Serra F."/>
            <person name="Engstrom-Jakobsson H."/>
            <person name="Thorell K."/>
            <person name="Jaen-Luchoro D."/>
            <person name="Gonzales-Siles L."/>
            <person name="Karlsson R."/>
            <person name="Yazdan S."/>
            <person name="Boulund F."/>
            <person name="Johnning A."/>
            <person name="Engstrand L."/>
            <person name="Kristiansson E."/>
            <person name="Moore E."/>
        </authorList>
    </citation>
    <scope>NUCLEOTIDE SEQUENCE [LARGE SCALE GENOMIC DNA]</scope>
    <source>
        <strain evidence="2 3">CCUG 54912</strain>
    </source>
</reference>
<name>A0A1T0CLU6_9GAMM</name>
<gene>
    <name evidence="2" type="ORF">B0681_09735</name>
</gene>
<dbReference type="RefSeq" id="WP_078318534.1">
    <property type="nucleotide sequence ID" value="NZ_MUYV01000015.1"/>
</dbReference>
<dbReference type="STRING" id="573983.B0681_09735"/>
<sequence length="132" mass="14758">MYEWMWLIGLCLLLLMLFLLALLKPRLHKPAAKPSKKLIKQTANIDSQKLKTQLAGHLSNYTIEAKSNRLLISQDGSQIAIITLDDHAVMRERLLDGVLILSVPTRFGSSQLAQISDQVCRHAAKLGLSDQI</sequence>
<comment type="caution">
    <text evidence="2">The sequence shown here is derived from an EMBL/GenBank/DDBJ whole genome shotgun (WGS) entry which is preliminary data.</text>
</comment>
<keyword evidence="1" id="KW-0812">Transmembrane</keyword>
<dbReference type="EMBL" id="MUYV01000015">
    <property type="protein sequence ID" value="OOS23294.1"/>
    <property type="molecule type" value="Genomic_DNA"/>
</dbReference>
<evidence type="ECO:0000313" key="3">
    <source>
        <dbReference type="Proteomes" id="UP000190683"/>
    </source>
</evidence>
<accession>A0A1T0CLU6</accession>
<organism evidence="2 3">
    <name type="scientific">Moraxella porci DSM 25326</name>
    <dbReference type="NCBI Taxonomy" id="573983"/>
    <lineage>
        <taxon>Bacteria</taxon>
        <taxon>Pseudomonadati</taxon>
        <taxon>Pseudomonadota</taxon>
        <taxon>Gammaproteobacteria</taxon>
        <taxon>Moraxellales</taxon>
        <taxon>Moraxellaceae</taxon>
        <taxon>Moraxella</taxon>
    </lineage>
</organism>
<feature type="transmembrane region" description="Helical" evidence="1">
    <location>
        <begin position="6"/>
        <end position="23"/>
    </location>
</feature>
<dbReference type="AlphaFoldDB" id="A0A1T0CLU6"/>
<evidence type="ECO:0000256" key="1">
    <source>
        <dbReference type="SAM" id="Phobius"/>
    </source>
</evidence>
<evidence type="ECO:0000313" key="2">
    <source>
        <dbReference type="EMBL" id="OOS23294.1"/>
    </source>
</evidence>
<keyword evidence="1" id="KW-1133">Transmembrane helix</keyword>
<dbReference type="Proteomes" id="UP000190683">
    <property type="component" value="Unassembled WGS sequence"/>
</dbReference>